<keyword evidence="1" id="KW-0812">Transmembrane</keyword>
<reference evidence="2" key="1">
    <citation type="submission" date="2019-08" db="EMBL/GenBank/DDBJ databases">
        <authorList>
            <person name="Kucharzyk K."/>
            <person name="Murdoch R.W."/>
            <person name="Higgins S."/>
            <person name="Loffler F."/>
        </authorList>
    </citation>
    <scope>NUCLEOTIDE SEQUENCE</scope>
</reference>
<accession>A0A645F1Y9</accession>
<keyword evidence="1" id="KW-1133">Transmembrane helix</keyword>
<feature type="transmembrane region" description="Helical" evidence="1">
    <location>
        <begin position="28"/>
        <end position="48"/>
    </location>
</feature>
<sequence length="166" mass="17956">MSLFGYDVNNLLPLLPQPSANGLKRKGFASAGGAAHPGIAVGVLVIVVKVQKHRRAVVHVETEKNAALVAELVRGKGEGRRDAAGQGVSPGLPLNIRVQRQQGQHGQKALLVFVVAAPGNHIDGHAELFHRRHPLFQRFGIFGRYLNEGMHIVEILTLTVHDVLEV</sequence>
<evidence type="ECO:0000256" key="1">
    <source>
        <dbReference type="SAM" id="Phobius"/>
    </source>
</evidence>
<proteinExistence type="predicted"/>
<comment type="caution">
    <text evidence="2">The sequence shown here is derived from an EMBL/GenBank/DDBJ whole genome shotgun (WGS) entry which is preliminary data.</text>
</comment>
<protein>
    <submittedName>
        <fullName evidence="2">Uncharacterized protein</fullName>
    </submittedName>
</protein>
<dbReference type="EMBL" id="VSSQ01052600">
    <property type="protein sequence ID" value="MPN06673.1"/>
    <property type="molecule type" value="Genomic_DNA"/>
</dbReference>
<keyword evidence="1" id="KW-0472">Membrane</keyword>
<gene>
    <name evidence="2" type="ORF">SDC9_153929</name>
</gene>
<dbReference type="AlphaFoldDB" id="A0A645F1Y9"/>
<name>A0A645F1Y9_9ZZZZ</name>
<organism evidence="2">
    <name type="scientific">bioreactor metagenome</name>
    <dbReference type="NCBI Taxonomy" id="1076179"/>
    <lineage>
        <taxon>unclassified sequences</taxon>
        <taxon>metagenomes</taxon>
        <taxon>ecological metagenomes</taxon>
    </lineage>
</organism>
<evidence type="ECO:0000313" key="2">
    <source>
        <dbReference type="EMBL" id="MPN06673.1"/>
    </source>
</evidence>